<dbReference type="SMART" id="SM00448">
    <property type="entry name" value="REC"/>
    <property type="match status" value="1"/>
</dbReference>
<keyword evidence="5" id="KW-1185">Reference proteome</keyword>
<dbReference type="InterPro" id="IPR046947">
    <property type="entry name" value="LytR-like"/>
</dbReference>
<dbReference type="AlphaFoldDB" id="A0A1Y2PHY8"/>
<proteinExistence type="predicted"/>
<dbReference type="Proteomes" id="UP000194221">
    <property type="component" value="Unassembled WGS sequence"/>
</dbReference>
<dbReference type="InterPro" id="IPR007492">
    <property type="entry name" value="LytTR_DNA-bd_dom"/>
</dbReference>
<dbReference type="Pfam" id="PF04397">
    <property type="entry name" value="LytTR"/>
    <property type="match status" value="1"/>
</dbReference>
<dbReference type="SUPFAM" id="SSF52172">
    <property type="entry name" value="CheY-like"/>
    <property type="match status" value="1"/>
</dbReference>
<dbReference type="PROSITE" id="PS50110">
    <property type="entry name" value="RESPONSE_REGULATORY"/>
    <property type="match status" value="1"/>
</dbReference>
<dbReference type="GO" id="GO:0000156">
    <property type="term" value="F:phosphorelay response regulator activity"/>
    <property type="evidence" value="ECO:0007669"/>
    <property type="project" value="InterPro"/>
</dbReference>
<feature type="domain" description="HTH LytTR-type" evidence="3">
    <location>
        <begin position="133"/>
        <end position="230"/>
    </location>
</feature>
<dbReference type="InParanoid" id="A0A1Y2PHY8"/>
<dbReference type="GO" id="GO:0003677">
    <property type="term" value="F:DNA binding"/>
    <property type="evidence" value="ECO:0007669"/>
    <property type="project" value="InterPro"/>
</dbReference>
<evidence type="ECO:0000259" key="3">
    <source>
        <dbReference type="PROSITE" id="PS50930"/>
    </source>
</evidence>
<dbReference type="Gene3D" id="2.40.50.1020">
    <property type="entry name" value="LytTr DNA-binding domain"/>
    <property type="match status" value="1"/>
</dbReference>
<name>A0A1Y2PHY8_9FLAO</name>
<gene>
    <name evidence="4" type="ORF">WH52_01195</name>
</gene>
<dbReference type="OrthoDB" id="2168082at2"/>
<comment type="caution">
    <text evidence="4">The sequence shown here is derived from an EMBL/GenBank/DDBJ whole genome shotgun (WGS) entry which is preliminary data.</text>
</comment>
<dbReference type="InterPro" id="IPR001789">
    <property type="entry name" value="Sig_transdc_resp-reg_receiver"/>
</dbReference>
<sequence length="230" mass="26780">MIKYIIVDDEHIAHDIIKGYCDALPNLSLVQHCYDAIEAMEYLRNNKVDLIFLDLNMPKLKGFEFLKILQHPPNIIVTTAYKEHAIEGYELNIVDYLLKPFSFERFIKAVNKIEKDKEVIQPTLDAKKEEDSLFLRSNKKLIQVKIETVLFIEATGNYVKVVTKTSEIQVREKISDILKLFPTDEFFQVHKSFIVAKKHINEIEGNRILIDDYIIPIGKAYKSNLKILLK</sequence>
<evidence type="ECO:0000313" key="5">
    <source>
        <dbReference type="Proteomes" id="UP000194221"/>
    </source>
</evidence>
<evidence type="ECO:0000256" key="1">
    <source>
        <dbReference type="PROSITE-ProRule" id="PRU00169"/>
    </source>
</evidence>
<protein>
    <submittedName>
        <fullName evidence="4">Transcriptional regulator</fullName>
    </submittedName>
</protein>
<evidence type="ECO:0000259" key="2">
    <source>
        <dbReference type="PROSITE" id="PS50110"/>
    </source>
</evidence>
<accession>A0A1Y2PHY8</accession>
<organism evidence="4 5">
    <name type="scientific">Tenacibaculum holothuriorum</name>
    <dbReference type="NCBI Taxonomy" id="1635173"/>
    <lineage>
        <taxon>Bacteria</taxon>
        <taxon>Pseudomonadati</taxon>
        <taxon>Bacteroidota</taxon>
        <taxon>Flavobacteriia</taxon>
        <taxon>Flavobacteriales</taxon>
        <taxon>Flavobacteriaceae</taxon>
        <taxon>Tenacibaculum</taxon>
    </lineage>
</organism>
<dbReference type="PROSITE" id="PS50930">
    <property type="entry name" value="HTH_LYTTR"/>
    <property type="match status" value="1"/>
</dbReference>
<dbReference type="EMBL" id="LAPZ01000001">
    <property type="protein sequence ID" value="OSY89288.1"/>
    <property type="molecule type" value="Genomic_DNA"/>
</dbReference>
<evidence type="ECO:0000313" key="4">
    <source>
        <dbReference type="EMBL" id="OSY89288.1"/>
    </source>
</evidence>
<feature type="domain" description="Response regulatory" evidence="2">
    <location>
        <begin position="3"/>
        <end position="114"/>
    </location>
</feature>
<reference evidence="4 5" key="1">
    <citation type="submission" date="2015-03" db="EMBL/GenBank/DDBJ databases">
        <title>Genome sequence of Tenacibaculum sp. S2-2, isolated from intestinal microbiota of sea cucumber, Apostichopus japonicas.</title>
        <authorList>
            <person name="Shao Z."/>
            <person name="Wang L."/>
            <person name="Li X."/>
        </authorList>
    </citation>
    <scope>NUCLEOTIDE SEQUENCE [LARGE SCALE GENOMIC DNA]</scope>
    <source>
        <strain evidence="4 5">S2-2</strain>
    </source>
</reference>
<dbReference type="InterPro" id="IPR011006">
    <property type="entry name" value="CheY-like_superfamily"/>
</dbReference>
<feature type="modified residue" description="4-aspartylphosphate" evidence="1">
    <location>
        <position position="54"/>
    </location>
</feature>
<keyword evidence="1" id="KW-0597">Phosphoprotein</keyword>
<dbReference type="Pfam" id="PF00072">
    <property type="entry name" value="Response_reg"/>
    <property type="match status" value="1"/>
</dbReference>
<dbReference type="PANTHER" id="PTHR37299">
    <property type="entry name" value="TRANSCRIPTIONAL REGULATOR-RELATED"/>
    <property type="match status" value="1"/>
</dbReference>
<dbReference type="PANTHER" id="PTHR37299:SF1">
    <property type="entry name" value="STAGE 0 SPORULATION PROTEIN A HOMOLOG"/>
    <property type="match status" value="1"/>
</dbReference>
<dbReference type="Gene3D" id="3.40.50.2300">
    <property type="match status" value="1"/>
</dbReference>
<dbReference type="RefSeq" id="WP_086029092.1">
    <property type="nucleotide sequence ID" value="NZ_LAPZ01000001.1"/>
</dbReference>
<dbReference type="STRING" id="1635173.WH52_01195"/>
<dbReference type="SMART" id="SM00850">
    <property type="entry name" value="LytTR"/>
    <property type="match status" value="1"/>
</dbReference>